<feature type="transmembrane region" description="Helical" evidence="1">
    <location>
        <begin position="375"/>
        <end position="398"/>
    </location>
</feature>
<sequence length="509" mass="59237">MKLSSPATTIGCRQSLIVPTSKMAKINVMDMNSSIQNDNEKKRSSSKKSSSEVIEVNFCYTALISMCLGFLFIWSSVISLIFIANKIDETRFMQKPLEIFIEQEQIGRIMFSVGQEMLFTVDSLVSIHLNLSDPQELSKSVNFTWDLTDDDIEDVKAQIDENSNNNNNNDDLAKMIDSFETKLDSIRSNLSLATDHPLTMINSYKLIFDIAEQYSIERKLYQTPMKHDSQWHLIKSFSQIQNSPYALFIKGMDRRFIELAYGTIYHIGPQLLNRSDAETEVANYFYYFYSSHELIENAFAWDSRIYHRYMELIRSKQYRSLQSSITNQSNYRLSGREYTRFVTDVVAYLLRAKDVLNVGLKEILIEITDRNTTQFYAIISCIYLFVLILCSTFFILFIRNAKIKDESTMNNCLTTMINNDNHRFLCNNNDDSEINDCLVDNQQQQQQQYGQCHQQSEQSSSSSQINRQISLDQLQQQQQQPYYGYIDTISGQIDYHNHHHQLLSKRLSK</sequence>
<keyword evidence="3" id="KW-1185">Reference proteome</keyword>
<proteinExistence type="predicted"/>
<gene>
    <name evidence="2" type="ORF">DERF_010506</name>
</gene>
<reference evidence="2" key="2">
    <citation type="journal article" date="2022" name="Res Sq">
        <title>Comparative Genomics Reveals Insights into the Divergent Evolution of Astigmatic Mites and Household Pest Adaptations.</title>
        <authorList>
            <person name="Xiong Q."/>
            <person name="Wan A.T.-Y."/>
            <person name="Liu X.-Y."/>
            <person name="Fung C.S.-H."/>
            <person name="Xiao X."/>
            <person name="Malainual N."/>
            <person name="Hou J."/>
            <person name="Wang L."/>
            <person name="Wang M."/>
            <person name="Yang K."/>
            <person name="Cui Y."/>
            <person name="Leung E."/>
            <person name="Nong W."/>
            <person name="Shin S.-K."/>
            <person name="Au S."/>
            <person name="Jeong K.Y."/>
            <person name="Chew F.T."/>
            <person name="Hui J."/>
            <person name="Leung T.F."/>
            <person name="Tungtrongchitr A."/>
            <person name="Zhong N."/>
            <person name="Liu Z."/>
            <person name="Tsui S."/>
        </authorList>
    </citation>
    <scope>NUCLEOTIDE SEQUENCE</scope>
    <source>
        <strain evidence="2">Derf</strain>
        <tissue evidence="2">Whole organism</tissue>
    </source>
</reference>
<evidence type="ECO:0000313" key="2">
    <source>
        <dbReference type="EMBL" id="KAH9512101.1"/>
    </source>
</evidence>
<protein>
    <submittedName>
        <fullName evidence="2">Uncharacterized protein</fullName>
    </submittedName>
</protein>
<evidence type="ECO:0000313" key="3">
    <source>
        <dbReference type="Proteomes" id="UP000790347"/>
    </source>
</evidence>
<keyword evidence="1" id="KW-0812">Transmembrane</keyword>
<dbReference type="AlphaFoldDB" id="A0A922I1H0"/>
<keyword evidence="1" id="KW-1133">Transmembrane helix</keyword>
<reference evidence="2" key="1">
    <citation type="submission" date="2013-05" db="EMBL/GenBank/DDBJ databases">
        <authorList>
            <person name="Yim A.K.Y."/>
            <person name="Chan T.F."/>
            <person name="Ji K.M."/>
            <person name="Liu X.Y."/>
            <person name="Zhou J.W."/>
            <person name="Li R.Q."/>
            <person name="Yang K.Y."/>
            <person name="Li J."/>
            <person name="Li M."/>
            <person name="Law P.T.W."/>
            <person name="Wu Y.L."/>
            <person name="Cai Z.L."/>
            <person name="Qin H."/>
            <person name="Bao Y."/>
            <person name="Leung R.K.K."/>
            <person name="Ng P.K.S."/>
            <person name="Zou J."/>
            <person name="Zhong X.J."/>
            <person name="Ran P.X."/>
            <person name="Zhong N.S."/>
            <person name="Liu Z.G."/>
            <person name="Tsui S.K.W."/>
        </authorList>
    </citation>
    <scope>NUCLEOTIDE SEQUENCE</scope>
    <source>
        <strain evidence="2">Derf</strain>
        <tissue evidence="2">Whole organism</tissue>
    </source>
</reference>
<comment type="caution">
    <text evidence="2">The sequence shown here is derived from an EMBL/GenBank/DDBJ whole genome shotgun (WGS) entry which is preliminary data.</text>
</comment>
<accession>A0A922I1H0</accession>
<keyword evidence="1" id="KW-0472">Membrane</keyword>
<organism evidence="2 3">
    <name type="scientific">Dermatophagoides farinae</name>
    <name type="common">American house dust mite</name>
    <dbReference type="NCBI Taxonomy" id="6954"/>
    <lineage>
        <taxon>Eukaryota</taxon>
        <taxon>Metazoa</taxon>
        <taxon>Ecdysozoa</taxon>
        <taxon>Arthropoda</taxon>
        <taxon>Chelicerata</taxon>
        <taxon>Arachnida</taxon>
        <taxon>Acari</taxon>
        <taxon>Acariformes</taxon>
        <taxon>Sarcoptiformes</taxon>
        <taxon>Astigmata</taxon>
        <taxon>Psoroptidia</taxon>
        <taxon>Analgoidea</taxon>
        <taxon>Pyroglyphidae</taxon>
        <taxon>Dermatophagoidinae</taxon>
        <taxon>Dermatophagoides</taxon>
    </lineage>
</organism>
<dbReference type="EMBL" id="ASGP02000004">
    <property type="protein sequence ID" value="KAH9512101.1"/>
    <property type="molecule type" value="Genomic_DNA"/>
</dbReference>
<feature type="transmembrane region" description="Helical" evidence="1">
    <location>
        <begin position="58"/>
        <end position="84"/>
    </location>
</feature>
<evidence type="ECO:0000256" key="1">
    <source>
        <dbReference type="SAM" id="Phobius"/>
    </source>
</evidence>
<name>A0A922I1H0_DERFA</name>
<dbReference type="Proteomes" id="UP000790347">
    <property type="component" value="Unassembled WGS sequence"/>
</dbReference>